<evidence type="ECO:0000256" key="2">
    <source>
        <dbReference type="ARBA" id="ARBA00023015"/>
    </source>
</evidence>
<dbReference type="GO" id="GO:0000978">
    <property type="term" value="F:RNA polymerase II cis-regulatory region sequence-specific DNA binding"/>
    <property type="evidence" value="ECO:0007669"/>
    <property type="project" value="TreeGrafter"/>
</dbReference>
<dbReference type="SUPFAM" id="SSF57701">
    <property type="entry name" value="Zn2/Cys6 DNA-binding domain"/>
    <property type="match status" value="1"/>
</dbReference>
<dbReference type="Pfam" id="PF04082">
    <property type="entry name" value="Fungal_trans"/>
    <property type="match status" value="1"/>
</dbReference>
<evidence type="ECO:0000256" key="4">
    <source>
        <dbReference type="ARBA" id="ARBA00023242"/>
    </source>
</evidence>
<sequence length="457" mass="50475">MEDNCPVTAVPDTVTTRDRRRPASGENQPRRPKRGKYTSVACEECKKRKLKCNPLNDESGCKRCVDNGLPCVYTREPSPANKNKAESQLNYETLSKEVGQLRRQVMELAGAVEALRNSSPPTRGVPSSSSSSRGGTLVQSPASSQRSQEPKGLPFVGPTRPAFGIIIGERSLTRMGFPVCESIPPSGAQSPTDIPKEGTVPQTSEQFWSTCTASEVTRLVEVWREEVESVYPCFDMAEKISHAEHILNCIRSGRLIDGDRYDSTQATVTSRDVDLVKIAVATGIVLESHGKTEMSAAIIDSVERGISRISCSDVGLDKIQVLVTLSIYYFHIDEELLAWRAIGVAAREALEMGLHRRDSLFDNFKDRKSRTLATRVFWCVYVLDRRWSFGTSLSFALVDRDIDPELPEPSQSRLIFVYGILVSGSHHALSRLSFIGSVPFSTYAETTRVASSIGTTF</sequence>
<feature type="compositionally biased region" description="Low complexity" evidence="5">
    <location>
        <begin position="1"/>
        <end position="14"/>
    </location>
</feature>
<feature type="compositionally biased region" description="Low complexity" evidence="5">
    <location>
        <begin position="118"/>
        <end position="136"/>
    </location>
</feature>
<dbReference type="GeneID" id="27720289"/>
<reference evidence="7 8" key="1">
    <citation type="journal article" date="2014" name="Genome Announc.">
        <title>Draft genome sequence of the pathogenic fungus Scedosporium apiospermum.</title>
        <authorList>
            <person name="Vandeputte P."/>
            <person name="Ghamrawi S."/>
            <person name="Rechenmann M."/>
            <person name="Iltis A."/>
            <person name="Giraud S."/>
            <person name="Fleury M."/>
            <person name="Thornton C."/>
            <person name="Delhaes L."/>
            <person name="Meyer W."/>
            <person name="Papon N."/>
            <person name="Bouchara J.P."/>
        </authorList>
    </citation>
    <scope>NUCLEOTIDE SEQUENCE [LARGE SCALE GENOMIC DNA]</scope>
    <source>
        <strain evidence="7 8">IHEM 14462</strain>
    </source>
</reference>
<name>A0A084GEU3_PSEDA</name>
<evidence type="ECO:0000256" key="3">
    <source>
        <dbReference type="ARBA" id="ARBA00023163"/>
    </source>
</evidence>
<dbReference type="PANTHER" id="PTHR47424">
    <property type="entry name" value="REGULATORY PROTEIN GAL4"/>
    <property type="match status" value="1"/>
</dbReference>
<dbReference type="InterPro" id="IPR036864">
    <property type="entry name" value="Zn2-C6_fun-type_DNA-bd_sf"/>
</dbReference>
<feature type="compositionally biased region" description="Polar residues" evidence="5">
    <location>
        <begin position="137"/>
        <end position="147"/>
    </location>
</feature>
<dbReference type="GO" id="GO:0006351">
    <property type="term" value="P:DNA-templated transcription"/>
    <property type="evidence" value="ECO:0007669"/>
    <property type="project" value="InterPro"/>
</dbReference>
<feature type="region of interest" description="Disordered" evidence="5">
    <location>
        <begin position="1"/>
        <end position="38"/>
    </location>
</feature>
<proteinExistence type="predicted"/>
<dbReference type="GO" id="GO:0000435">
    <property type="term" value="P:positive regulation of transcription from RNA polymerase II promoter by galactose"/>
    <property type="evidence" value="ECO:0007669"/>
    <property type="project" value="TreeGrafter"/>
</dbReference>
<dbReference type="OrthoDB" id="39175at2759"/>
<dbReference type="GO" id="GO:0008270">
    <property type="term" value="F:zinc ion binding"/>
    <property type="evidence" value="ECO:0007669"/>
    <property type="project" value="InterPro"/>
</dbReference>
<evidence type="ECO:0000256" key="1">
    <source>
        <dbReference type="ARBA" id="ARBA00022723"/>
    </source>
</evidence>
<evidence type="ECO:0000313" key="8">
    <source>
        <dbReference type="Proteomes" id="UP000028545"/>
    </source>
</evidence>
<keyword evidence="4" id="KW-0539">Nucleus</keyword>
<dbReference type="InterPro" id="IPR007219">
    <property type="entry name" value="XnlR_reg_dom"/>
</dbReference>
<organism evidence="7 8">
    <name type="scientific">Pseudallescheria apiosperma</name>
    <name type="common">Scedosporium apiospermum</name>
    <dbReference type="NCBI Taxonomy" id="563466"/>
    <lineage>
        <taxon>Eukaryota</taxon>
        <taxon>Fungi</taxon>
        <taxon>Dikarya</taxon>
        <taxon>Ascomycota</taxon>
        <taxon>Pezizomycotina</taxon>
        <taxon>Sordariomycetes</taxon>
        <taxon>Hypocreomycetidae</taxon>
        <taxon>Microascales</taxon>
        <taxon>Microascaceae</taxon>
        <taxon>Scedosporium</taxon>
    </lineage>
</organism>
<dbReference type="PROSITE" id="PS00463">
    <property type="entry name" value="ZN2_CY6_FUNGAL_1"/>
    <property type="match status" value="1"/>
</dbReference>
<evidence type="ECO:0000313" key="7">
    <source>
        <dbReference type="EMBL" id="KEZ45855.1"/>
    </source>
</evidence>
<accession>A0A084GEU3</accession>
<gene>
    <name evidence="7" type="ORF">SAPIO_CDS1217</name>
</gene>
<dbReference type="KEGG" id="sapo:SAPIO_CDS1217"/>
<dbReference type="GO" id="GO:0005634">
    <property type="term" value="C:nucleus"/>
    <property type="evidence" value="ECO:0007669"/>
    <property type="project" value="TreeGrafter"/>
</dbReference>
<feature type="region of interest" description="Disordered" evidence="5">
    <location>
        <begin position="113"/>
        <end position="157"/>
    </location>
</feature>
<protein>
    <recommendedName>
        <fullName evidence="6">Zn(2)-C6 fungal-type domain-containing protein</fullName>
    </recommendedName>
</protein>
<feature type="region of interest" description="Disordered" evidence="5">
    <location>
        <begin position="183"/>
        <end position="203"/>
    </location>
</feature>
<dbReference type="CDD" id="cd12148">
    <property type="entry name" value="fungal_TF_MHR"/>
    <property type="match status" value="1"/>
</dbReference>
<dbReference type="SMART" id="SM00906">
    <property type="entry name" value="Fungal_trans"/>
    <property type="match status" value="1"/>
</dbReference>
<dbReference type="GO" id="GO:0000981">
    <property type="term" value="F:DNA-binding transcription factor activity, RNA polymerase II-specific"/>
    <property type="evidence" value="ECO:0007669"/>
    <property type="project" value="InterPro"/>
</dbReference>
<dbReference type="EMBL" id="JOWA01000055">
    <property type="protein sequence ID" value="KEZ45855.1"/>
    <property type="molecule type" value="Genomic_DNA"/>
</dbReference>
<keyword evidence="8" id="KW-1185">Reference proteome</keyword>
<dbReference type="PANTHER" id="PTHR47424:SF5">
    <property type="entry name" value="ZN(II)2CYS6 TRANSCRIPTION FACTOR (EUROFUNG)"/>
    <property type="match status" value="1"/>
</dbReference>
<dbReference type="VEuPathDB" id="FungiDB:SAPIO_CDS1217"/>
<dbReference type="HOGENOM" id="CLU_048159_1_0_1"/>
<evidence type="ECO:0000259" key="6">
    <source>
        <dbReference type="PROSITE" id="PS50048"/>
    </source>
</evidence>
<keyword evidence="3" id="KW-0804">Transcription</keyword>
<dbReference type="InterPro" id="IPR051127">
    <property type="entry name" value="Fungal_SecMet_Regulators"/>
</dbReference>
<keyword evidence="1" id="KW-0479">Metal-binding</keyword>
<dbReference type="InterPro" id="IPR001138">
    <property type="entry name" value="Zn2Cys6_DnaBD"/>
</dbReference>
<dbReference type="Pfam" id="PF00172">
    <property type="entry name" value="Zn_clus"/>
    <property type="match status" value="1"/>
</dbReference>
<dbReference type="RefSeq" id="XP_016645654.1">
    <property type="nucleotide sequence ID" value="XM_016784538.1"/>
</dbReference>
<dbReference type="CDD" id="cd00067">
    <property type="entry name" value="GAL4"/>
    <property type="match status" value="1"/>
</dbReference>
<dbReference type="Proteomes" id="UP000028545">
    <property type="component" value="Unassembled WGS sequence"/>
</dbReference>
<feature type="domain" description="Zn(2)-C6 fungal-type" evidence="6">
    <location>
        <begin position="41"/>
        <end position="73"/>
    </location>
</feature>
<keyword evidence="2" id="KW-0805">Transcription regulation</keyword>
<dbReference type="Gene3D" id="4.10.240.10">
    <property type="entry name" value="Zn(2)-C6 fungal-type DNA-binding domain"/>
    <property type="match status" value="1"/>
</dbReference>
<dbReference type="PROSITE" id="PS50048">
    <property type="entry name" value="ZN2_CY6_FUNGAL_2"/>
    <property type="match status" value="1"/>
</dbReference>
<dbReference type="SMART" id="SM00066">
    <property type="entry name" value="GAL4"/>
    <property type="match status" value="1"/>
</dbReference>
<comment type="caution">
    <text evidence="7">The sequence shown here is derived from an EMBL/GenBank/DDBJ whole genome shotgun (WGS) entry which is preliminary data.</text>
</comment>
<dbReference type="AlphaFoldDB" id="A0A084GEU3"/>
<evidence type="ECO:0000256" key="5">
    <source>
        <dbReference type="SAM" id="MobiDB-lite"/>
    </source>
</evidence>